<evidence type="ECO:0000256" key="1">
    <source>
        <dbReference type="SAM" id="MobiDB-lite"/>
    </source>
</evidence>
<feature type="non-terminal residue" evidence="2">
    <location>
        <position position="1"/>
    </location>
</feature>
<dbReference type="Proteomes" id="UP000218209">
    <property type="component" value="Unassembled WGS sequence"/>
</dbReference>
<proteinExistence type="predicted"/>
<reference evidence="2 3" key="1">
    <citation type="submission" date="2017-03" db="EMBL/GenBank/DDBJ databases">
        <title>WGS assembly of Porphyra umbilicalis.</title>
        <authorList>
            <person name="Brawley S.H."/>
            <person name="Blouin N.A."/>
            <person name="Ficko-Blean E."/>
            <person name="Wheeler G.L."/>
            <person name="Lohr M."/>
            <person name="Goodson H.V."/>
            <person name="Jenkins J.W."/>
            <person name="Blaby-Haas C.E."/>
            <person name="Helliwell K.E."/>
            <person name="Chan C."/>
            <person name="Marriage T."/>
            <person name="Bhattacharya D."/>
            <person name="Klein A.S."/>
            <person name="Badis Y."/>
            <person name="Brodie J."/>
            <person name="Cao Y."/>
            <person name="Collen J."/>
            <person name="Dittami S.M."/>
            <person name="Gachon C.M."/>
            <person name="Green B.R."/>
            <person name="Karpowicz S."/>
            <person name="Kim J.W."/>
            <person name="Kudahl U."/>
            <person name="Lin S."/>
            <person name="Michel G."/>
            <person name="Mittag M."/>
            <person name="Olson B.J."/>
            <person name="Pangilinan J."/>
            <person name="Peng Y."/>
            <person name="Qiu H."/>
            <person name="Shu S."/>
            <person name="Singer J.T."/>
            <person name="Smith A.G."/>
            <person name="Sprecher B.N."/>
            <person name="Wagner V."/>
            <person name="Wang W."/>
            <person name="Wang Z.-Y."/>
            <person name="Yan J."/>
            <person name="Yarish C."/>
            <person name="Zoeuner-Riek S."/>
            <person name="Zhuang Y."/>
            <person name="Zou Y."/>
            <person name="Lindquist E.A."/>
            <person name="Grimwood J."/>
            <person name="Barry K."/>
            <person name="Rokhsar D.S."/>
            <person name="Schmutz J."/>
            <person name="Stiller J.W."/>
            <person name="Grossman A.R."/>
            <person name="Prochnik S.E."/>
        </authorList>
    </citation>
    <scope>NUCLEOTIDE SEQUENCE [LARGE SCALE GENOMIC DNA]</scope>
    <source>
        <strain evidence="2">4086291</strain>
    </source>
</reference>
<dbReference type="OrthoDB" id="6362633at2759"/>
<feature type="region of interest" description="Disordered" evidence="1">
    <location>
        <begin position="444"/>
        <end position="479"/>
    </location>
</feature>
<dbReference type="Gene3D" id="3.40.50.300">
    <property type="entry name" value="P-loop containing nucleotide triphosphate hydrolases"/>
    <property type="match status" value="1"/>
</dbReference>
<feature type="compositionally biased region" description="Basic residues" evidence="1">
    <location>
        <begin position="267"/>
        <end position="277"/>
    </location>
</feature>
<feature type="region of interest" description="Disordered" evidence="1">
    <location>
        <begin position="30"/>
        <end position="56"/>
    </location>
</feature>
<sequence>PLHAALARQAPRQSAHAHLYITSTNTLGTDASTATHHRPRAHPHAQSCGGALQDGDLHRRLDGRRRHAAHRHGEDAGGELGRRLRRRRVVRVGGEAEGEAEAPIVDVAPHRPARGRRRRLRVGRCWRRRVHARVDRRGRPSRRRWRLRGGLDVDGRVGGGHPHRPVRVDGVTRGGARPHLFPRHHQHAAVGEEAQADGVGGHARQLHPPHVRVGGVLPLRAGEPRRRVRLCGRGRRRRGGRARGTKRQRPHARHQAGEQAHAGGARARARGGRRPVPRGRPAAAAPQSRAAAEAREGGPAVPPWRQPVACPRRSAHGSVAAASRAADARRLGGAARDRRGGGLERTAVARARGRALEDGGPRMSPSREINPFHARRCPVVTASTAAMAPAVLVHGMGASRFTDDVPTARAPPHPLAFHPPLSAPPALLPPAALPASACPRSVPGVGRRHDVVGRRPPQRRPFCLRPTAGRSATPPTAGLPYAGSTSAAAAAAIAERVRRLVVARDAAVAAADEGAEGGGRVCPPVIVGIAGVPGSGKSTVAGEVARRLMMPPPSPPGSPPLAPIPTAVLSMDGYHLRRATLSPAGVARRGAPWTFDAAGFVAGLRTLRATGQLLDGPSFDHRLGDPVPGGSAIGPEVVAVIVEGNYLLIEDARDVAAGDAPVPDLGDWAADVAAPATSAFSGAPGGGGEGANANAGARRRAT</sequence>
<feature type="region of interest" description="Disordered" evidence="1">
    <location>
        <begin position="224"/>
        <end position="369"/>
    </location>
</feature>
<evidence type="ECO:0008006" key="4">
    <source>
        <dbReference type="Google" id="ProtNLM"/>
    </source>
</evidence>
<keyword evidence="3" id="KW-1185">Reference proteome</keyword>
<accession>A0A1X6NKG4</accession>
<evidence type="ECO:0000313" key="3">
    <source>
        <dbReference type="Proteomes" id="UP000218209"/>
    </source>
</evidence>
<feature type="compositionally biased region" description="Basic residues" evidence="1">
    <location>
        <begin position="226"/>
        <end position="254"/>
    </location>
</feature>
<dbReference type="InterPro" id="IPR027417">
    <property type="entry name" value="P-loop_NTPase"/>
</dbReference>
<dbReference type="SUPFAM" id="SSF52540">
    <property type="entry name" value="P-loop containing nucleoside triphosphate hydrolases"/>
    <property type="match status" value="1"/>
</dbReference>
<gene>
    <name evidence="2" type="ORF">BU14_1882s0001</name>
</gene>
<feature type="compositionally biased region" description="Low complexity" evidence="1">
    <location>
        <begin position="316"/>
        <end position="325"/>
    </location>
</feature>
<feature type="compositionally biased region" description="Low complexity" evidence="1">
    <location>
        <begin position="279"/>
        <end position="291"/>
    </location>
</feature>
<dbReference type="AlphaFoldDB" id="A0A1X6NKG4"/>
<dbReference type="EMBL" id="KV919801">
    <property type="protein sequence ID" value="OSX69085.1"/>
    <property type="molecule type" value="Genomic_DNA"/>
</dbReference>
<evidence type="ECO:0000313" key="2">
    <source>
        <dbReference type="EMBL" id="OSX69085.1"/>
    </source>
</evidence>
<dbReference type="PANTHER" id="PTHR10285">
    <property type="entry name" value="URIDINE KINASE"/>
    <property type="match status" value="1"/>
</dbReference>
<feature type="compositionally biased region" description="Basic and acidic residues" evidence="1">
    <location>
        <begin position="326"/>
        <end position="342"/>
    </location>
</feature>
<name>A0A1X6NKG4_PORUM</name>
<feature type="non-terminal residue" evidence="2">
    <location>
        <position position="702"/>
    </location>
</feature>
<protein>
    <recommendedName>
        <fullName evidence="4">Phosphoribulokinase/uridine kinase domain-containing protein</fullName>
    </recommendedName>
</protein>
<feature type="compositionally biased region" description="Low complexity" evidence="1">
    <location>
        <begin position="257"/>
        <end position="266"/>
    </location>
</feature>
<organism evidence="2 3">
    <name type="scientific">Porphyra umbilicalis</name>
    <name type="common">Purple laver</name>
    <name type="synonym">Red alga</name>
    <dbReference type="NCBI Taxonomy" id="2786"/>
    <lineage>
        <taxon>Eukaryota</taxon>
        <taxon>Rhodophyta</taxon>
        <taxon>Bangiophyceae</taxon>
        <taxon>Bangiales</taxon>
        <taxon>Bangiaceae</taxon>
        <taxon>Porphyra</taxon>
    </lineage>
</organism>
<feature type="region of interest" description="Disordered" evidence="1">
    <location>
        <begin position="678"/>
        <end position="702"/>
    </location>
</feature>